<proteinExistence type="predicted"/>
<accession>A0A4Z2GSM7</accession>
<dbReference type="EMBL" id="SRLO01000424">
    <property type="protein sequence ID" value="TNN56597.1"/>
    <property type="molecule type" value="Genomic_DNA"/>
</dbReference>
<protein>
    <submittedName>
        <fullName evidence="2">Uncharacterized protein</fullName>
    </submittedName>
</protein>
<keyword evidence="3" id="KW-1185">Reference proteome</keyword>
<dbReference type="Proteomes" id="UP000314294">
    <property type="component" value="Unassembled WGS sequence"/>
</dbReference>
<gene>
    <name evidence="2" type="ORF">EYF80_033134</name>
</gene>
<name>A0A4Z2GSM7_9TELE</name>
<feature type="region of interest" description="Disordered" evidence="1">
    <location>
        <begin position="26"/>
        <end position="74"/>
    </location>
</feature>
<comment type="caution">
    <text evidence="2">The sequence shown here is derived from an EMBL/GenBank/DDBJ whole genome shotgun (WGS) entry which is preliminary data.</text>
</comment>
<evidence type="ECO:0000313" key="2">
    <source>
        <dbReference type="EMBL" id="TNN56597.1"/>
    </source>
</evidence>
<evidence type="ECO:0000256" key="1">
    <source>
        <dbReference type="SAM" id="MobiDB-lite"/>
    </source>
</evidence>
<organism evidence="2 3">
    <name type="scientific">Liparis tanakae</name>
    <name type="common">Tanaka's snailfish</name>
    <dbReference type="NCBI Taxonomy" id="230148"/>
    <lineage>
        <taxon>Eukaryota</taxon>
        <taxon>Metazoa</taxon>
        <taxon>Chordata</taxon>
        <taxon>Craniata</taxon>
        <taxon>Vertebrata</taxon>
        <taxon>Euteleostomi</taxon>
        <taxon>Actinopterygii</taxon>
        <taxon>Neopterygii</taxon>
        <taxon>Teleostei</taxon>
        <taxon>Neoteleostei</taxon>
        <taxon>Acanthomorphata</taxon>
        <taxon>Eupercaria</taxon>
        <taxon>Perciformes</taxon>
        <taxon>Cottioidei</taxon>
        <taxon>Cottales</taxon>
        <taxon>Liparidae</taxon>
        <taxon>Liparis</taxon>
    </lineage>
</organism>
<reference evidence="2 3" key="1">
    <citation type="submission" date="2019-03" db="EMBL/GenBank/DDBJ databases">
        <title>First draft genome of Liparis tanakae, snailfish: a comprehensive survey of snailfish specific genes.</title>
        <authorList>
            <person name="Kim W."/>
            <person name="Song I."/>
            <person name="Jeong J.-H."/>
            <person name="Kim D."/>
            <person name="Kim S."/>
            <person name="Ryu S."/>
            <person name="Song J.Y."/>
            <person name="Lee S.K."/>
        </authorList>
    </citation>
    <scope>NUCLEOTIDE SEQUENCE [LARGE SCALE GENOMIC DNA]</scope>
    <source>
        <tissue evidence="2">Muscle</tissue>
    </source>
</reference>
<sequence>MDGKMNRSRLQGDQLGWDLFRKNLRFPGSKEGLMKDHEGPREDLESPMKDLEGQRNDLKGPRVQEGPRGSKKDL</sequence>
<feature type="compositionally biased region" description="Basic and acidic residues" evidence="1">
    <location>
        <begin position="32"/>
        <end position="62"/>
    </location>
</feature>
<evidence type="ECO:0000313" key="3">
    <source>
        <dbReference type="Proteomes" id="UP000314294"/>
    </source>
</evidence>
<dbReference type="AlphaFoldDB" id="A0A4Z2GSM7"/>